<dbReference type="GO" id="GO:0009307">
    <property type="term" value="P:DNA restriction-modification system"/>
    <property type="evidence" value="ECO:0007669"/>
    <property type="project" value="InterPro"/>
</dbReference>
<reference evidence="3" key="1">
    <citation type="submission" date="2020-05" db="EMBL/GenBank/DDBJ databases">
        <title>High-Quality Genomes of Partial-Nitritation/Anammox System by Hierarchical Clustering Based Hybrid Assembly.</title>
        <authorList>
            <person name="Liu L."/>
            <person name="Wang Y."/>
            <person name="Che Y."/>
            <person name="Chen Y."/>
            <person name="Xia Y."/>
            <person name="Luo R."/>
            <person name="Cheng S.H."/>
            <person name="Zheng C."/>
            <person name="Zhang T."/>
        </authorList>
    </citation>
    <scope>NUCLEOTIDE SEQUENCE</scope>
    <source>
        <strain evidence="3">H1_PAT1</strain>
    </source>
</reference>
<protein>
    <submittedName>
        <fullName evidence="3">Restriction endonuclease</fullName>
    </submittedName>
</protein>
<accession>A0A928TRN3</accession>
<keyword evidence="3" id="KW-0378">Hydrolase</keyword>
<dbReference type="InterPro" id="IPR011856">
    <property type="entry name" value="tRNA_endonuc-like_dom_sf"/>
</dbReference>
<evidence type="ECO:0000313" key="3">
    <source>
        <dbReference type="EMBL" id="MBE7526047.1"/>
    </source>
</evidence>
<dbReference type="PANTHER" id="PTHR30015">
    <property type="entry name" value="MRR RESTRICTION SYSTEM PROTEIN"/>
    <property type="match status" value="1"/>
</dbReference>
<dbReference type="PANTHER" id="PTHR30015:SF7">
    <property type="entry name" value="TYPE IV METHYL-DIRECTED RESTRICTION ENZYME ECOKMRR"/>
    <property type="match status" value="1"/>
</dbReference>
<evidence type="ECO:0000313" key="4">
    <source>
        <dbReference type="Proteomes" id="UP000710385"/>
    </source>
</evidence>
<sequence>MSIPKHDQIRVPALSLLADRGQLKLREFEQPLAKYFGLSDSEVQEEYDSGNGKIFYDRISWALSYMNMAGLLNKPKWGVYEINELGKERLKAPEVLNQFIAAQFTEQQENKLAKSDKAASDEESLTPQEELYESAKKISQARYQELIDTILSKTPREFESLVVLLLQKMGYGGEITQSGLVTSYTNDGGIDGIIKEDVLGFGRIHIQAKRYAQANSVGRQEIQSFVGALAVAQSNKGVFITTSSFSKGAVQYTAGLNGNTTLILIDGQKLAEYLYEYGVGVQVEHTVQIKKLDSEFWDSMENEAAGPDL</sequence>
<gene>
    <name evidence="3" type="ORF">HS096_07300</name>
</gene>
<evidence type="ECO:0000259" key="2">
    <source>
        <dbReference type="Pfam" id="PF14338"/>
    </source>
</evidence>
<dbReference type="Pfam" id="PF04471">
    <property type="entry name" value="Mrr_cat"/>
    <property type="match status" value="1"/>
</dbReference>
<feature type="domain" description="Restriction system protein Mrr-like N-terminal" evidence="2">
    <location>
        <begin position="8"/>
        <end position="91"/>
    </location>
</feature>
<dbReference type="GO" id="GO:0003677">
    <property type="term" value="F:DNA binding"/>
    <property type="evidence" value="ECO:0007669"/>
    <property type="project" value="InterPro"/>
</dbReference>
<dbReference type="InterPro" id="IPR007560">
    <property type="entry name" value="Restrct_endonuc_IV_Mrr"/>
</dbReference>
<organism evidence="3 4">
    <name type="scientific">candidate division WWE3 bacterium</name>
    <dbReference type="NCBI Taxonomy" id="2053526"/>
    <lineage>
        <taxon>Bacteria</taxon>
        <taxon>Katanobacteria</taxon>
    </lineage>
</organism>
<dbReference type="Pfam" id="PF14338">
    <property type="entry name" value="Mrr_N"/>
    <property type="match status" value="1"/>
</dbReference>
<keyword evidence="3" id="KW-0540">Nuclease</keyword>
<dbReference type="AlphaFoldDB" id="A0A928TRN3"/>
<dbReference type="Gene3D" id="3.40.1350.10">
    <property type="match status" value="1"/>
</dbReference>
<dbReference type="InterPro" id="IPR052906">
    <property type="entry name" value="Type_IV_Methyl-Rstrct_Enzyme"/>
</dbReference>
<comment type="caution">
    <text evidence="3">The sequence shown here is derived from an EMBL/GenBank/DDBJ whole genome shotgun (WGS) entry which is preliminary data.</text>
</comment>
<proteinExistence type="predicted"/>
<dbReference type="SUPFAM" id="SSF52980">
    <property type="entry name" value="Restriction endonuclease-like"/>
    <property type="match status" value="1"/>
</dbReference>
<dbReference type="GO" id="GO:0015666">
    <property type="term" value="F:restriction endodeoxyribonuclease activity"/>
    <property type="evidence" value="ECO:0007669"/>
    <property type="project" value="TreeGrafter"/>
</dbReference>
<dbReference type="InterPro" id="IPR025745">
    <property type="entry name" value="Mrr-like_N_dom"/>
</dbReference>
<dbReference type="InterPro" id="IPR011335">
    <property type="entry name" value="Restrct_endonuc-II-like"/>
</dbReference>
<dbReference type="EMBL" id="JABTTY010000004">
    <property type="protein sequence ID" value="MBE7526047.1"/>
    <property type="molecule type" value="Genomic_DNA"/>
</dbReference>
<evidence type="ECO:0000259" key="1">
    <source>
        <dbReference type="Pfam" id="PF04471"/>
    </source>
</evidence>
<keyword evidence="3" id="KW-0255">Endonuclease</keyword>
<name>A0A928TRN3_UNCKA</name>
<feature type="domain" description="Restriction endonuclease type IV Mrr" evidence="1">
    <location>
        <begin position="154"/>
        <end position="273"/>
    </location>
</feature>
<dbReference type="Proteomes" id="UP000710385">
    <property type="component" value="Unassembled WGS sequence"/>
</dbReference>